<proteinExistence type="predicted"/>
<dbReference type="Gene3D" id="3.30.160.60">
    <property type="entry name" value="Classic Zinc Finger"/>
    <property type="match status" value="2"/>
</dbReference>
<evidence type="ECO:0000259" key="8">
    <source>
        <dbReference type="PROSITE" id="PS51915"/>
    </source>
</evidence>
<dbReference type="RefSeq" id="XP_026283063.1">
    <property type="nucleotide sequence ID" value="XM_026427278.2"/>
</dbReference>
<feature type="binding site" evidence="6">
    <location>
        <position position="23"/>
    </location>
    <ligand>
        <name>Zn(2+)</name>
        <dbReference type="ChEBI" id="CHEBI:29105"/>
    </ligand>
</feature>
<organism evidence="9 10">
    <name type="scientific">Frankliniella occidentalis</name>
    <name type="common">Western flower thrips</name>
    <name type="synonym">Euthrips occidentalis</name>
    <dbReference type="NCBI Taxonomy" id="133901"/>
    <lineage>
        <taxon>Eukaryota</taxon>
        <taxon>Metazoa</taxon>
        <taxon>Ecdysozoa</taxon>
        <taxon>Arthropoda</taxon>
        <taxon>Hexapoda</taxon>
        <taxon>Insecta</taxon>
        <taxon>Pterygota</taxon>
        <taxon>Neoptera</taxon>
        <taxon>Paraneoptera</taxon>
        <taxon>Thysanoptera</taxon>
        <taxon>Terebrantia</taxon>
        <taxon>Thripoidea</taxon>
        <taxon>Thripidae</taxon>
        <taxon>Frankliniella</taxon>
    </lineage>
</organism>
<dbReference type="SUPFAM" id="SSF57667">
    <property type="entry name" value="beta-beta-alpha zinc fingers"/>
    <property type="match status" value="1"/>
</dbReference>
<accession>A0A6J1SQH6</accession>
<dbReference type="SUPFAM" id="SSF57716">
    <property type="entry name" value="Glucocorticoid receptor-like (DNA-binding domain)"/>
    <property type="match status" value="1"/>
</dbReference>
<dbReference type="InterPro" id="IPR013087">
    <property type="entry name" value="Znf_C2H2_type"/>
</dbReference>
<keyword evidence="2" id="KW-0677">Repeat</keyword>
<dbReference type="GO" id="GO:0005634">
    <property type="term" value="C:nucleus"/>
    <property type="evidence" value="ECO:0007669"/>
    <property type="project" value="InterPro"/>
</dbReference>
<feature type="domain" description="ZAD" evidence="8">
    <location>
        <begin position="18"/>
        <end position="93"/>
    </location>
</feature>
<sequence>MDEELVEPVKEEVHSRNSLCRLCACYTQLLIPIFESEGLENSLSDKIEKYLPIQVGPSDVLPVHICFQCASTVLSWHELSESCVEAQHKLKAMFGANSDPQCSPSGSRDADIYEDTASHSDMFTADNPTTSNDEMFSSDNQSETQKAIQDIGEALSKGGETERCLQEVKLEGISQKLICQFCNIEFSDTSGLGKHNCLHSPLQYPVSSGGTLLMDNLGPSETNQNCQFCGRYFRHSSVLNMHSVSCKKLSEKFDDNDGFCDYVTLDRSLESIEEGKYRGKNKKPFRKNLAKRGSRSSYSTLGRSELKIKALETLDSVKSHLESEEAISGKRGRPKDSKEKRVSCAYCMKSFIRKYDAISHVRKSHRNKLEEFLIWLERRKLFLKDKLCSLCDKTFESSEEATNHIQDCHKEGTVKSWACELCLFGCSSETELLKHIADHSASDDGNQISLQISLPQVLPTFSPVVQHSIAGSGNIDCGDSLSPFFTVNDSQNVGEANSITVSISSQLSFINKNEKQFDPLPVNCETLERADSCNMAAVPEPTNVCFNDSTGVVVLSEKVDGTDFFIDSYINEEKVGGHKITPPGIHPSKVVDAGDLSLPILIDAPAQSLQSPASVSVENCTDFLPSSNCDTGLVVKSQGGVIKQIE</sequence>
<dbReference type="PROSITE" id="PS51915">
    <property type="entry name" value="ZAD"/>
    <property type="match status" value="1"/>
</dbReference>
<feature type="domain" description="C2H2-type" evidence="7">
    <location>
        <begin position="342"/>
        <end position="370"/>
    </location>
</feature>
<dbReference type="PANTHER" id="PTHR24409:SF295">
    <property type="entry name" value="AZ2-RELATED"/>
    <property type="match status" value="1"/>
</dbReference>
<dbReference type="SMART" id="SM00868">
    <property type="entry name" value="zf-AD"/>
    <property type="match status" value="1"/>
</dbReference>
<dbReference type="GO" id="GO:0008270">
    <property type="term" value="F:zinc ion binding"/>
    <property type="evidence" value="ECO:0007669"/>
    <property type="project" value="UniProtKB-UniRule"/>
</dbReference>
<evidence type="ECO:0000256" key="2">
    <source>
        <dbReference type="ARBA" id="ARBA00022737"/>
    </source>
</evidence>
<dbReference type="Pfam" id="PF07776">
    <property type="entry name" value="zf-AD"/>
    <property type="match status" value="1"/>
</dbReference>
<evidence type="ECO:0000256" key="1">
    <source>
        <dbReference type="ARBA" id="ARBA00022723"/>
    </source>
</evidence>
<reference evidence="10" key="1">
    <citation type="submission" date="2025-08" db="UniProtKB">
        <authorList>
            <consortium name="RefSeq"/>
        </authorList>
    </citation>
    <scope>IDENTIFICATION</scope>
    <source>
        <tissue evidence="10">Whole organism</tissue>
    </source>
</reference>
<evidence type="ECO:0000256" key="6">
    <source>
        <dbReference type="PROSITE-ProRule" id="PRU01263"/>
    </source>
</evidence>
<evidence type="ECO:0000256" key="5">
    <source>
        <dbReference type="PROSITE-ProRule" id="PRU00042"/>
    </source>
</evidence>
<feature type="binding site" evidence="6">
    <location>
        <position position="66"/>
    </location>
    <ligand>
        <name>Zn(2+)</name>
        <dbReference type="ChEBI" id="CHEBI:29105"/>
    </ligand>
</feature>
<dbReference type="InterPro" id="IPR036236">
    <property type="entry name" value="Znf_C2H2_sf"/>
</dbReference>
<evidence type="ECO:0000256" key="3">
    <source>
        <dbReference type="ARBA" id="ARBA00022771"/>
    </source>
</evidence>
<feature type="binding site" evidence="6">
    <location>
        <position position="20"/>
    </location>
    <ligand>
        <name>Zn(2+)</name>
        <dbReference type="ChEBI" id="CHEBI:29105"/>
    </ligand>
</feature>
<dbReference type="Gene3D" id="3.40.1800.20">
    <property type="match status" value="1"/>
</dbReference>
<dbReference type="GO" id="GO:0000981">
    <property type="term" value="F:DNA-binding transcription factor activity, RNA polymerase II-specific"/>
    <property type="evidence" value="ECO:0007669"/>
    <property type="project" value="TreeGrafter"/>
</dbReference>
<keyword evidence="9" id="KW-1185">Reference proteome</keyword>
<dbReference type="InterPro" id="IPR012934">
    <property type="entry name" value="Znf_AD"/>
</dbReference>
<dbReference type="GO" id="GO:0000977">
    <property type="term" value="F:RNA polymerase II transcription regulatory region sequence-specific DNA binding"/>
    <property type="evidence" value="ECO:0007669"/>
    <property type="project" value="TreeGrafter"/>
</dbReference>
<keyword evidence="3 5" id="KW-0863">Zinc-finger</keyword>
<evidence type="ECO:0000313" key="9">
    <source>
        <dbReference type="Proteomes" id="UP000504606"/>
    </source>
</evidence>
<name>A0A6J1SQH6_FRAOC</name>
<dbReference type="SMART" id="SM00355">
    <property type="entry name" value="ZnF_C2H2"/>
    <property type="match status" value="5"/>
</dbReference>
<gene>
    <name evidence="10" type="primary">LOC113209639</name>
</gene>
<dbReference type="PROSITE" id="PS00028">
    <property type="entry name" value="ZINC_FINGER_C2H2_1"/>
    <property type="match status" value="4"/>
</dbReference>
<feature type="binding site" evidence="6">
    <location>
        <position position="69"/>
    </location>
    <ligand>
        <name>Zn(2+)</name>
        <dbReference type="ChEBI" id="CHEBI:29105"/>
    </ligand>
</feature>
<dbReference type="Proteomes" id="UP000504606">
    <property type="component" value="Unplaced"/>
</dbReference>
<evidence type="ECO:0000313" key="10">
    <source>
        <dbReference type="RefSeq" id="XP_026283063.1"/>
    </source>
</evidence>
<protein>
    <submittedName>
        <fullName evidence="10">Zinc finger Y-chromosomal protein isoform X3</fullName>
    </submittedName>
</protein>
<keyword evidence="1 6" id="KW-0479">Metal-binding</keyword>
<evidence type="ECO:0000256" key="4">
    <source>
        <dbReference type="ARBA" id="ARBA00022833"/>
    </source>
</evidence>
<dbReference type="PROSITE" id="PS50157">
    <property type="entry name" value="ZINC_FINGER_C2H2_2"/>
    <property type="match status" value="1"/>
</dbReference>
<dbReference type="AlphaFoldDB" id="A0A6J1SQH6"/>
<dbReference type="GeneID" id="113209639"/>
<keyword evidence="4 6" id="KW-0862">Zinc</keyword>
<dbReference type="PANTHER" id="PTHR24409">
    <property type="entry name" value="ZINC FINGER PROTEIN 142"/>
    <property type="match status" value="1"/>
</dbReference>
<evidence type="ECO:0000259" key="7">
    <source>
        <dbReference type="PROSITE" id="PS50157"/>
    </source>
</evidence>